<evidence type="ECO:0000256" key="1">
    <source>
        <dbReference type="ARBA" id="ARBA00004123"/>
    </source>
</evidence>
<dbReference type="GO" id="GO:0005635">
    <property type="term" value="C:nuclear envelope"/>
    <property type="evidence" value="ECO:0007669"/>
    <property type="project" value="TreeGrafter"/>
</dbReference>
<dbReference type="Pfam" id="PF03810">
    <property type="entry name" value="IBN_N"/>
    <property type="match status" value="1"/>
</dbReference>
<protein>
    <recommendedName>
        <fullName evidence="5">Importin N-terminal domain-containing protein</fullName>
    </recommendedName>
</protein>
<name>A0A9W7Y7K7_9FUNG</name>
<feature type="domain" description="Importin N-terminal" evidence="5">
    <location>
        <begin position="25"/>
        <end position="97"/>
    </location>
</feature>
<dbReference type="GO" id="GO:0031267">
    <property type="term" value="F:small GTPase binding"/>
    <property type="evidence" value="ECO:0007669"/>
    <property type="project" value="InterPro"/>
</dbReference>
<dbReference type="AlphaFoldDB" id="A0A9W7Y7K7"/>
<evidence type="ECO:0000259" key="5">
    <source>
        <dbReference type="PROSITE" id="PS50166"/>
    </source>
</evidence>
<dbReference type="EMBL" id="JANBOJ010000018">
    <property type="protein sequence ID" value="KAJ1724875.1"/>
    <property type="molecule type" value="Genomic_DNA"/>
</dbReference>
<evidence type="ECO:0000313" key="6">
    <source>
        <dbReference type="EMBL" id="KAJ1724875.1"/>
    </source>
</evidence>
<dbReference type="PANTHER" id="PTHR10997:SF7">
    <property type="entry name" value="IMPORTIN-11"/>
    <property type="match status" value="1"/>
</dbReference>
<dbReference type="PROSITE" id="PS50166">
    <property type="entry name" value="IMPORTIN_B_NT"/>
    <property type="match status" value="1"/>
</dbReference>
<dbReference type="InterPro" id="IPR011989">
    <property type="entry name" value="ARM-like"/>
</dbReference>
<dbReference type="Proteomes" id="UP001149813">
    <property type="component" value="Unassembled WGS sequence"/>
</dbReference>
<keyword evidence="4" id="KW-0539">Nucleus</keyword>
<dbReference type="SMART" id="SM00913">
    <property type="entry name" value="IBN_N"/>
    <property type="match status" value="1"/>
</dbReference>
<reference evidence="6" key="1">
    <citation type="submission" date="2022-07" db="EMBL/GenBank/DDBJ databases">
        <title>Phylogenomic reconstructions and comparative analyses of Kickxellomycotina fungi.</title>
        <authorList>
            <person name="Reynolds N.K."/>
            <person name="Stajich J.E."/>
            <person name="Barry K."/>
            <person name="Grigoriev I.V."/>
            <person name="Crous P."/>
            <person name="Smith M.E."/>
        </authorList>
    </citation>
    <scope>NUCLEOTIDE SEQUENCE</scope>
    <source>
        <strain evidence="6">NBRC 32514</strain>
    </source>
</reference>
<dbReference type="OrthoDB" id="361693at2759"/>
<organism evidence="6 7">
    <name type="scientific">Coemansia erecta</name>
    <dbReference type="NCBI Taxonomy" id="147472"/>
    <lineage>
        <taxon>Eukaryota</taxon>
        <taxon>Fungi</taxon>
        <taxon>Fungi incertae sedis</taxon>
        <taxon>Zoopagomycota</taxon>
        <taxon>Kickxellomycotina</taxon>
        <taxon>Kickxellomycetes</taxon>
        <taxon>Kickxellales</taxon>
        <taxon>Kickxellaceae</taxon>
        <taxon>Coemansia</taxon>
    </lineage>
</organism>
<dbReference type="SUPFAM" id="SSF48371">
    <property type="entry name" value="ARM repeat"/>
    <property type="match status" value="1"/>
</dbReference>
<comment type="subcellular location">
    <subcellularLocation>
        <location evidence="1">Nucleus</location>
    </subcellularLocation>
</comment>
<accession>A0A9W7Y7K7</accession>
<dbReference type="Gene3D" id="1.25.10.10">
    <property type="entry name" value="Leucine-rich Repeat Variant"/>
    <property type="match status" value="1"/>
</dbReference>
<comment type="similarity">
    <text evidence="2">Belongs to the importin beta family.</text>
</comment>
<keyword evidence="3" id="KW-0813">Transport</keyword>
<gene>
    <name evidence="6" type="ORF">LPJ53_000873</name>
</gene>
<comment type="caution">
    <text evidence="6">The sequence shown here is derived from an EMBL/GenBank/DDBJ whole genome shotgun (WGS) entry which is preliminary data.</text>
</comment>
<dbReference type="GO" id="GO:0006606">
    <property type="term" value="P:protein import into nucleus"/>
    <property type="evidence" value="ECO:0007669"/>
    <property type="project" value="TreeGrafter"/>
</dbReference>
<evidence type="ECO:0000256" key="2">
    <source>
        <dbReference type="ARBA" id="ARBA00007991"/>
    </source>
</evidence>
<dbReference type="InterPro" id="IPR016024">
    <property type="entry name" value="ARM-type_fold"/>
</dbReference>
<evidence type="ECO:0000256" key="3">
    <source>
        <dbReference type="ARBA" id="ARBA00022448"/>
    </source>
</evidence>
<dbReference type="InterPro" id="IPR001494">
    <property type="entry name" value="Importin-beta_N"/>
</dbReference>
<evidence type="ECO:0000256" key="4">
    <source>
        <dbReference type="ARBA" id="ARBA00023242"/>
    </source>
</evidence>
<keyword evidence="7" id="KW-1185">Reference proteome</keyword>
<dbReference type="InterPro" id="IPR058669">
    <property type="entry name" value="TPR_IPO7/11-like"/>
</dbReference>
<evidence type="ECO:0000313" key="7">
    <source>
        <dbReference type="Proteomes" id="UP001149813"/>
    </source>
</evidence>
<proteinExistence type="inferred from homology"/>
<dbReference type="GO" id="GO:0005829">
    <property type="term" value="C:cytosol"/>
    <property type="evidence" value="ECO:0007669"/>
    <property type="project" value="TreeGrafter"/>
</dbReference>
<dbReference type="PANTHER" id="PTHR10997">
    <property type="entry name" value="IMPORTIN-7, 8, 11"/>
    <property type="match status" value="1"/>
</dbReference>
<sequence length="982" mass="112065">MDIRQAVLSILEHAASQDPRQVALAEELLRDWEIKPMFQATAFDIFADRSLPMGVRWLAIISFKNNIDKYWKKTAQHAIQIEEKLLVRPRLLDYFDEENPQIAIQYCVAVSRIARWEFPRVWPEFIDVLTARIQEIVSENNPSNPDRRQTMEHNVLYTLHLFIKVMCQRTLEVERQALKKLTPVVFGIIAPVYVERIRQFNDALQSGSSAQFHGLLKSIRLCVKTMRRLFAYGYKKSEPIGDIAIEFYKASIDHQSAFYSLFSSLAPDSRESADGLQLRKIILLYGKIYLEFQKSDAVRFITMDCVKTMLQWYWAQIKIEAPKLVPLATNSGSPPETTLEPLLIQGIELYRNVVKNFYYVVDEGVEMDSSVKRCRQIIDTEIMVPEFVAQMAELLINYYIPLKPKDIEMWQDDPEAWVVEEESDYWEFDIRRSAERLFVDVIDQHREQMVPQLLSMIWNIQLSSDPNIAFFQREGLYAALGLCANQLYDGMDFCKWLKEHPVADSPMGVVKWRIAWLIGKWVPVKFPASERGNAYSLLLQLARADESLIVRMEALASLLHCIDNDWDFDTEQFKPYLQQSIQLIIGVLGDVNKAESHMRIVGFMSTLICRMQRDIVPYADSIVSLIPPLWQSAADENLYQTTILALVAKLAEALGTQSVALQPFVVPLIQHSVDLDNPAHVYLLEDGLDLWLALVRNGSSIDPAVRALLQNIPKLLQYSTETLKKVLKIIESNILIDGASIFTEYGHMLLHGLCDLVADKNLTARAIATGYTTLNILVQCVPLEICVKPLTESNGLWLAFTQIVDKKEEAMVLVHHAGFMSRVAVSYPSLFSEFLASQDTAITKAFVENWIDLYDDVGQITQQRLFAVGLAVAIATTNSGVLQSLDSMVPIWNDIMSDTGSSLVYFTDVDDDLPDDSDEMVAENQRRKNMLANDPVHKFEIKQILAQSMAECERLNGSERFREIVAQVDPADLEDFKNQMSQ</sequence>
<dbReference type="Pfam" id="PF25758">
    <property type="entry name" value="TPR_IPO11"/>
    <property type="match status" value="1"/>
</dbReference>